<name>A0AAD9L6G5_RIDPI</name>
<dbReference type="InterPro" id="IPR035897">
    <property type="entry name" value="Toll_tir_struct_dom_sf"/>
</dbReference>
<proteinExistence type="predicted"/>
<comment type="caution">
    <text evidence="3">The sequence shown here is derived from an EMBL/GenBank/DDBJ whole genome shotgun (WGS) entry which is preliminary data.</text>
</comment>
<keyword evidence="4" id="KW-1185">Reference proteome</keyword>
<dbReference type="Gene3D" id="3.40.50.10140">
    <property type="entry name" value="Toll/interleukin-1 receptor homology (TIR) domain"/>
    <property type="match status" value="1"/>
</dbReference>
<dbReference type="EMBL" id="JAODUO010000303">
    <property type="protein sequence ID" value="KAK2183620.1"/>
    <property type="molecule type" value="Genomic_DNA"/>
</dbReference>
<feature type="domain" description="TIR" evidence="2">
    <location>
        <begin position="91"/>
        <end position="158"/>
    </location>
</feature>
<protein>
    <recommendedName>
        <fullName evidence="2">TIR domain-containing protein</fullName>
    </recommendedName>
</protein>
<accession>A0AAD9L6G5</accession>
<dbReference type="SUPFAM" id="SSF52200">
    <property type="entry name" value="Toll/Interleukin receptor TIR domain"/>
    <property type="match status" value="1"/>
</dbReference>
<dbReference type="GO" id="GO:0007165">
    <property type="term" value="P:signal transduction"/>
    <property type="evidence" value="ECO:0007669"/>
    <property type="project" value="InterPro"/>
</dbReference>
<feature type="region of interest" description="Disordered" evidence="1">
    <location>
        <begin position="49"/>
        <end position="85"/>
    </location>
</feature>
<evidence type="ECO:0000256" key="1">
    <source>
        <dbReference type="SAM" id="MobiDB-lite"/>
    </source>
</evidence>
<dbReference type="Pfam" id="PF13676">
    <property type="entry name" value="TIR_2"/>
    <property type="match status" value="1"/>
</dbReference>
<dbReference type="InterPro" id="IPR000157">
    <property type="entry name" value="TIR_dom"/>
</dbReference>
<organism evidence="3 4">
    <name type="scientific">Ridgeia piscesae</name>
    <name type="common">Tubeworm</name>
    <dbReference type="NCBI Taxonomy" id="27915"/>
    <lineage>
        <taxon>Eukaryota</taxon>
        <taxon>Metazoa</taxon>
        <taxon>Spiralia</taxon>
        <taxon>Lophotrochozoa</taxon>
        <taxon>Annelida</taxon>
        <taxon>Polychaeta</taxon>
        <taxon>Sedentaria</taxon>
        <taxon>Canalipalpata</taxon>
        <taxon>Sabellida</taxon>
        <taxon>Siboglinidae</taxon>
        <taxon>Ridgeia</taxon>
    </lineage>
</organism>
<sequence length="201" mass="22634">MEKELCAAFSELGRNDIVRYIRSADNKFEALTKGVQEGSHQSTCYTYTEPPAEDSAKLEMSQEVSEEPTGAPEVPQTKTAHCDGDDDGKHIMLSYNWGSKDLMLRIRDRLKEEGYRLWVDVDNMIGSPLDGMSTAVENASVVIIAASSKYRDSHNCEADGWLGVLVRTTMYIDFTKDRPFDDKMADLIKEIEGKLNRSPRK</sequence>
<gene>
    <name evidence="3" type="ORF">NP493_303g01012</name>
</gene>
<dbReference type="PANTHER" id="PTHR46270:SF2">
    <property type="entry name" value="TIR DOMAIN-CONTAINING PROTEIN"/>
    <property type="match status" value="1"/>
</dbReference>
<dbReference type="PANTHER" id="PTHR46270">
    <property type="entry name" value="ARMADILLO-TYPE FOLD-RELATED"/>
    <property type="match status" value="1"/>
</dbReference>
<dbReference type="Proteomes" id="UP001209878">
    <property type="component" value="Unassembled WGS sequence"/>
</dbReference>
<evidence type="ECO:0000313" key="4">
    <source>
        <dbReference type="Proteomes" id="UP001209878"/>
    </source>
</evidence>
<dbReference type="AlphaFoldDB" id="A0AAD9L6G5"/>
<evidence type="ECO:0000259" key="2">
    <source>
        <dbReference type="Pfam" id="PF13676"/>
    </source>
</evidence>
<reference evidence="3" key="1">
    <citation type="journal article" date="2023" name="Mol. Biol. Evol.">
        <title>Third-Generation Sequencing Reveals the Adaptive Role of the Epigenome in Three Deep-Sea Polychaetes.</title>
        <authorList>
            <person name="Perez M."/>
            <person name="Aroh O."/>
            <person name="Sun Y."/>
            <person name="Lan Y."/>
            <person name="Juniper S.K."/>
            <person name="Young C.R."/>
            <person name="Angers B."/>
            <person name="Qian P.Y."/>
        </authorList>
    </citation>
    <scope>NUCLEOTIDE SEQUENCE</scope>
    <source>
        <strain evidence="3">R07B-5</strain>
    </source>
</reference>
<evidence type="ECO:0000313" key="3">
    <source>
        <dbReference type="EMBL" id="KAK2183620.1"/>
    </source>
</evidence>